<name>A0A2U1FF44_9PSEU</name>
<accession>A0A2U1FF44</accession>
<sequence>MAGVSALSSVHRALQVLEVVAAAGDGISAKAVARRLEYNLSTTYHLLESLVVDGYLVRLEASRGFGLGPKLPALHDRLVAQLPVPRGLGAILRDVHATAGAGALYAAFRDDDVVVVAHDDCAEHPVPMISTWRGALHATAVGKLLLAEADDVARRAILDRDGLPSHAYRTMTDLEALDRELAGVRRRDLAVDRGEFRERLACMAAPVRVPGPRGAPALVGAVAVAVPVVPAGGPGSIADRRERLERAVRDGARRLADALRDPVSTGWDDGGPGAVRRG</sequence>
<dbReference type="PROSITE" id="PS51078">
    <property type="entry name" value="ICLR_ED"/>
    <property type="match status" value="1"/>
</dbReference>
<dbReference type="InterPro" id="IPR005471">
    <property type="entry name" value="Tscrpt_reg_IclR_N"/>
</dbReference>
<dbReference type="OrthoDB" id="5242615at2"/>
<comment type="caution">
    <text evidence="7">The sequence shown here is derived from an EMBL/GenBank/DDBJ whole genome shotgun (WGS) entry which is preliminary data.</text>
</comment>
<evidence type="ECO:0000256" key="2">
    <source>
        <dbReference type="ARBA" id="ARBA00023125"/>
    </source>
</evidence>
<dbReference type="GO" id="GO:0003700">
    <property type="term" value="F:DNA-binding transcription factor activity"/>
    <property type="evidence" value="ECO:0007669"/>
    <property type="project" value="TreeGrafter"/>
</dbReference>
<feature type="region of interest" description="Disordered" evidence="4">
    <location>
        <begin position="259"/>
        <end position="278"/>
    </location>
</feature>
<evidence type="ECO:0000256" key="1">
    <source>
        <dbReference type="ARBA" id="ARBA00023015"/>
    </source>
</evidence>
<dbReference type="Proteomes" id="UP000245639">
    <property type="component" value="Unassembled WGS sequence"/>
</dbReference>
<dbReference type="Gene3D" id="3.30.450.40">
    <property type="match status" value="1"/>
</dbReference>
<dbReference type="InterPro" id="IPR050707">
    <property type="entry name" value="HTH_MetabolicPath_Reg"/>
</dbReference>
<dbReference type="InterPro" id="IPR014757">
    <property type="entry name" value="Tscrpt_reg_IclR_C"/>
</dbReference>
<dbReference type="SUPFAM" id="SSF46785">
    <property type="entry name" value="Winged helix' DNA-binding domain"/>
    <property type="match status" value="1"/>
</dbReference>
<feature type="compositionally biased region" description="Gly residues" evidence="4">
    <location>
        <begin position="268"/>
        <end position="278"/>
    </location>
</feature>
<dbReference type="GO" id="GO:0045892">
    <property type="term" value="P:negative regulation of DNA-templated transcription"/>
    <property type="evidence" value="ECO:0007669"/>
    <property type="project" value="TreeGrafter"/>
</dbReference>
<dbReference type="InterPro" id="IPR036390">
    <property type="entry name" value="WH_DNA-bd_sf"/>
</dbReference>
<keyword evidence="1" id="KW-0805">Transcription regulation</keyword>
<evidence type="ECO:0000256" key="3">
    <source>
        <dbReference type="ARBA" id="ARBA00023163"/>
    </source>
</evidence>
<protein>
    <submittedName>
        <fullName evidence="7">IclR family transcriptional regulator</fullName>
    </submittedName>
</protein>
<dbReference type="Pfam" id="PF09339">
    <property type="entry name" value="HTH_IclR"/>
    <property type="match status" value="1"/>
</dbReference>
<evidence type="ECO:0000259" key="5">
    <source>
        <dbReference type="PROSITE" id="PS51077"/>
    </source>
</evidence>
<evidence type="ECO:0000256" key="4">
    <source>
        <dbReference type="SAM" id="MobiDB-lite"/>
    </source>
</evidence>
<proteinExistence type="predicted"/>
<dbReference type="AlphaFoldDB" id="A0A2U1FF44"/>
<feature type="domain" description="IclR-ED" evidence="6">
    <location>
        <begin position="70"/>
        <end position="261"/>
    </location>
</feature>
<dbReference type="Gene3D" id="1.10.10.10">
    <property type="entry name" value="Winged helix-like DNA-binding domain superfamily/Winged helix DNA-binding domain"/>
    <property type="match status" value="1"/>
</dbReference>
<dbReference type="InterPro" id="IPR029016">
    <property type="entry name" value="GAF-like_dom_sf"/>
</dbReference>
<dbReference type="SMART" id="SM00346">
    <property type="entry name" value="HTH_ICLR"/>
    <property type="match status" value="1"/>
</dbReference>
<dbReference type="GO" id="GO:0003677">
    <property type="term" value="F:DNA binding"/>
    <property type="evidence" value="ECO:0007669"/>
    <property type="project" value="UniProtKB-KW"/>
</dbReference>
<reference evidence="7 8" key="1">
    <citation type="submission" date="2018-04" db="EMBL/GenBank/DDBJ databases">
        <title>Genomic Encyclopedia of Type Strains, Phase IV (KMG-IV): sequencing the most valuable type-strain genomes for metagenomic binning, comparative biology and taxonomic classification.</title>
        <authorList>
            <person name="Goeker M."/>
        </authorList>
    </citation>
    <scope>NUCLEOTIDE SEQUENCE [LARGE SCALE GENOMIC DNA]</scope>
    <source>
        <strain evidence="7 8">DSM 45771</strain>
    </source>
</reference>
<evidence type="ECO:0000313" key="7">
    <source>
        <dbReference type="EMBL" id="PVZ10794.1"/>
    </source>
</evidence>
<evidence type="ECO:0000259" key="6">
    <source>
        <dbReference type="PROSITE" id="PS51078"/>
    </source>
</evidence>
<dbReference type="PANTHER" id="PTHR30136:SF24">
    <property type="entry name" value="HTH-TYPE TRANSCRIPTIONAL REPRESSOR ALLR"/>
    <property type="match status" value="1"/>
</dbReference>
<evidence type="ECO:0000313" key="8">
    <source>
        <dbReference type="Proteomes" id="UP000245639"/>
    </source>
</evidence>
<keyword evidence="2" id="KW-0238">DNA-binding</keyword>
<dbReference type="PANTHER" id="PTHR30136">
    <property type="entry name" value="HELIX-TURN-HELIX TRANSCRIPTIONAL REGULATOR, ICLR FAMILY"/>
    <property type="match status" value="1"/>
</dbReference>
<organism evidence="7 8">
    <name type="scientific">Actinomycetospora cinnamomea</name>
    <dbReference type="NCBI Taxonomy" id="663609"/>
    <lineage>
        <taxon>Bacteria</taxon>
        <taxon>Bacillati</taxon>
        <taxon>Actinomycetota</taxon>
        <taxon>Actinomycetes</taxon>
        <taxon>Pseudonocardiales</taxon>
        <taxon>Pseudonocardiaceae</taxon>
        <taxon>Actinomycetospora</taxon>
    </lineage>
</organism>
<dbReference type="InterPro" id="IPR036388">
    <property type="entry name" value="WH-like_DNA-bd_sf"/>
</dbReference>
<dbReference type="PROSITE" id="PS51077">
    <property type="entry name" value="HTH_ICLR"/>
    <property type="match status" value="1"/>
</dbReference>
<keyword evidence="3" id="KW-0804">Transcription</keyword>
<dbReference type="Pfam" id="PF01614">
    <property type="entry name" value="IclR_C"/>
    <property type="match status" value="1"/>
</dbReference>
<gene>
    <name evidence="7" type="ORF">C8D89_1044</name>
</gene>
<feature type="domain" description="HTH iclR-type" evidence="5">
    <location>
        <begin position="7"/>
        <end position="69"/>
    </location>
</feature>
<keyword evidence="8" id="KW-1185">Reference proteome</keyword>
<dbReference type="SUPFAM" id="SSF55781">
    <property type="entry name" value="GAF domain-like"/>
    <property type="match status" value="1"/>
</dbReference>
<dbReference type="EMBL" id="QEKW01000004">
    <property type="protein sequence ID" value="PVZ10794.1"/>
    <property type="molecule type" value="Genomic_DNA"/>
</dbReference>